<evidence type="ECO:0000313" key="2">
    <source>
        <dbReference type="EMBL" id="RTZ14281.1"/>
    </source>
</evidence>
<protein>
    <submittedName>
        <fullName evidence="2">DUF2796 domain-containing protein</fullName>
    </submittedName>
</protein>
<name>A0A432CVS3_9VIBR</name>
<dbReference type="InterPro" id="IPR021253">
    <property type="entry name" value="ZrgA-like"/>
</dbReference>
<proteinExistence type="predicted"/>
<dbReference type="Pfam" id="PF10986">
    <property type="entry name" value="ZrgA"/>
    <property type="match status" value="1"/>
</dbReference>
<feature type="region of interest" description="Disordered" evidence="1">
    <location>
        <begin position="105"/>
        <end position="208"/>
    </location>
</feature>
<dbReference type="Proteomes" id="UP000268973">
    <property type="component" value="Unassembled WGS sequence"/>
</dbReference>
<feature type="compositionally biased region" description="Basic and acidic residues" evidence="1">
    <location>
        <begin position="107"/>
        <end position="208"/>
    </location>
</feature>
<reference evidence="2 3" key="1">
    <citation type="submission" date="2018-12" db="EMBL/GenBank/DDBJ databases">
        <title>Vibrio sp. isolated from China Sea.</title>
        <authorList>
            <person name="Li Y."/>
        </authorList>
    </citation>
    <scope>NUCLEOTIDE SEQUENCE [LARGE SCALE GENOMIC DNA]</scope>
    <source>
        <strain evidence="2 3">BEI207</strain>
    </source>
</reference>
<accession>A0A432CVS3</accession>
<organism evidence="2 3">
    <name type="scientific">Vibrio aquaticus</name>
    <dbReference type="NCBI Taxonomy" id="2496559"/>
    <lineage>
        <taxon>Bacteria</taxon>
        <taxon>Pseudomonadati</taxon>
        <taxon>Pseudomonadota</taxon>
        <taxon>Gammaproteobacteria</taxon>
        <taxon>Vibrionales</taxon>
        <taxon>Vibrionaceae</taxon>
        <taxon>Vibrio</taxon>
    </lineage>
</organism>
<sequence>MNKITPIALGITLSLSGLAQAEEGFRQHSAHVHGEVEFNIAQDGNELLMEITAPGADVVGFEQAPQNSEQEHKLEHAVEHLNKADHIFSLTANAGCKVVHQSVSHTLGEDSHEGHDHHDDHKGHDHDKEHDHHDDHKGHDHDEEHDHHDDHKGHDHDKEHGHHDDHKGHDHDEEHSHHDDHKGHDHDEEHDHHDDHKGHDHDEHSSSHGEFTVEYHFECSDINKLEEINTTWFKEFPSTESIKVNVLTDTKQAAMQLSKGEGKISL</sequence>
<dbReference type="EMBL" id="RXZH01000009">
    <property type="protein sequence ID" value="RTZ14281.1"/>
    <property type="molecule type" value="Genomic_DNA"/>
</dbReference>
<dbReference type="RefSeq" id="WP_126575462.1">
    <property type="nucleotide sequence ID" value="NZ_RXZH01000009.1"/>
</dbReference>
<dbReference type="AlphaFoldDB" id="A0A432CVS3"/>
<evidence type="ECO:0000313" key="3">
    <source>
        <dbReference type="Proteomes" id="UP000268973"/>
    </source>
</evidence>
<evidence type="ECO:0000256" key="1">
    <source>
        <dbReference type="SAM" id="MobiDB-lite"/>
    </source>
</evidence>
<keyword evidence="3" id="KW-1185">Reference proteome</keyword>
<dbReference type="OrthoDB" id="7346546at2"/>
<comment type="caution">
    <text evidence="2">The sequence shown here is derived from an EMBL/GenBank/DDBJ whole genome shotgun (WGS) entry which is preliminary data.</text>
</comment>
<gene>
    <name evidence="2" type="ORF">EJ063_16655</name>
</gene>